<accession>A0A0K9YIW1</accession>
<feature type="binding site" evidence="5">
    <location>
        <position position="258"/>
    </location>
    <ligand>
        <name>Mn(2+)</name>
        <dbReference type="ChEBI" id="CHEBI:29035"/>
        <label>1</label>
    </ligand>
</feature>
<gene>
    <name evidence="7" type="primary">hutG_2</name>
    <name evidence="8" type="ORF">ADS79_32035</name>
    <name evidence="7" type="ORF">BRE01_28060</name>
</gene>
<dbReference type="PROSITE" id="PS51409">
    <property type="entry name" value="ARGINASE_2"/>
    <property type="match status" value="1"/>
</dbReference>
<comment type="caution">
    <text evidence="8">The sequence shown here is derived from an EMBL/GenBank/DDBJ whole genome shotgun (WGS) entry which is preliminary data.</text>
</comment>
<sequence>MSSYPYPLLKPPSFAWDRSHAPAEPKVNEWITTLEVSTAASTDWSAYDVAILGVPLSRSSISASAASENPEAMRRAWKYFTTYNLDHDVDLSDLRVLDLGDVRQHVTDIAQCHRNIREAMVQMRTHHPEVLPLMMGGDHSITAVLIKGYKDAHPEQRIGILQLDTHFDLRDLTDNGPSNGTPIRNLIESGTIRAEDVHNIGLHGFFNARSLKTYADETGVRYTTLRQARKKGVGEAVAEALVALGQQVDTIYLTVDMDVLDCSYGPGVPASTPGGMHSGELFEAVHAAGLFSKVKAMDIVCLDPFKDQREATVKTAVHVMLSFLTGYHQHLNKKEPDDPKGCL</sequence>
<dbReference type="AlphaFoldDB" id="A0A0K9YIW1"/>
<dbReference type="EMBL" id="BJON01000010">
    <property type="protein sequence ID" value="GED69104.1"/>
    <property type="molecule type" value="Genomic_DNA"/>
</dbReference>
<dbReference type="PANTHER" id="PTHR11358:SF35">
    <property type="entry name" value="FORMIMIDOYLGLUTAMASE"/>
    <property type="match status" value="1"/>
</dbReference>
<dbReference type="STRING" id="54915.ADS79_32035"/>
<keyword evidence="3" id="KW-0369">Histidine metabolism</keyword>
<dbReference type="Pfam" id="PF00491">
    <property type="entry name" value="Arginase"/>
    <property type="match status" value="1"/>
</dbReference>
<evidence type="ECO:0000313" key="9">
    <source>
        <dbReference type="Proteomes" id="UP000036834"/>
    </source>
</evidence>
<dbReference type="EMBL" id="LGIQ01000017">
    <property type="protein sequence ID" value="KNB68606.1"/>
    <property type="molecule type" value="Genomic_DNA"/>
</dbReference>
<dbReference type="InterPro" id="IPR006035">
    <property type="entry name" value="Ureohydrolase"/>
</dbReference>
<evidence type="ECO:0000313" key="8">
    <source>
        <dbReference type="EMBL" id="KNB68606.1"/>
    </source>
</evidence>
<proteinExistence type="inferred from homology"/>
<comment type="similarity">
    <text evidence="6">Belongs to the arginase family.</text>
</comment>
<keyword evidence="1 5" id="KW-0479">Metal-binding</keyword>
<evidence type="ECO:0000256" key="4">
    <source>
        <dbReference type="ARBA" id="ARBA00023211"/>
    </source>
</evidence>
<dbReference type="GO" id="GO:0008783">
    <property type="term" value="F:agmatinase activity"/>
    <property type="evidence" value="ECO:0007669"/>
    <property type="project" value="TreeGrafter"/>
</dbReference>
<feature type="binding site" evidence="5">
    <location>
        <position position="164"/>
    </location>
    <ligand>
        <name>Mn(2+)</name>
        <dbReference type="ChEBI" id="CHEBI:29035"/>
        <label>1</label>
    </ligand>
</feature>
<reference evidence="9" key="1">
    <citation type="submission" date="2015-07" db="EMBL/GenBank/DDBJ databases">
        <title>Genome sequencing project for genomic taxonomy and phylogenomics of Bacillus-like bacteria.</title>
        <authorList>
            <person name="Liu B."/>
            <person name="Wang J."/>
            <person name="Zhu Y."/>
            <person name="Liu G."/>
            <person name="Chen Q."/>
            <person name="Chen Z."/>
            <person name="Lan J."/>
            <person name="Che J."/>
            <person name="Ge C."/>
            <person name="Shi H."/>
            <person name="Pan Z."/>
            <person name="Liu X."/>
        </authorList>
    </citation>
    <scope>NUCLEOTIDE SEQUENCE [LARGE SCALE GENOMIC DNA]</scope>
    <source>
        <strain evidence="9">DSM 9887</strain>
    </source>
</reference>
<dbReference type="GO" id="GO:0033389">
    <property type="term" value="P:putrescine biosynthetic process from arginine, via agmatine"/>
    <property type="evidence" value="ECO:0007669"/>
    <property type="project" value="TreeGrafter"/>
</dbReference>
<feature type="binding site" evidence="5">
    <location>
        <position position="166"/>
    </location>
    <ligand>
        <name>Mn(2+)</name>
        <dbReference type="ChEBI" id="CHEBI:29035"/>
        <label>1</label>
    </ligand>
</feature>
<dbReference type="GO" id="GO:0006547">
    <property type="term" value="P:L-histidine metabolic process"/>
    <property type="evidence" value="ECO:0007669"/>
    <property type="project" value="UniProtKB-KW"/>
</dbReference>
<protein>
    <submittedName>
        <fullName evidence="8">Formimidoylglutamase</fullName>
    </submittedName>
</protein>
<dbReference type="RefSeq" id="WP_049742534.1">
    <property type="nucleotide sequence ID" value="NZ_BJON01000010.1"/>
</dbReference>
<evidence type="ECO:0000256" key="1">
    <source>
        <dbReference type="ARBA" id="ARBA00022723"/>
    </source>
</evidence>
<evidence type="ECO:0000313" key="7">
    <source>
        <dbReference type="EMBL" id="GED69104.1"/>
    </source>
</evidence>
<evidence type="ECO:0000313" key="10">
    <source>
        <dbReference type="Proteomes" id="UP000319578"/>
    </source>
</evidence>
<evidence type="ECO:0000256" key="5">
    <source>
        <dbReference type="PIRSR" id="PIRSR036979-1"/>
    </source>
</evidence>
<dbReference type="OrthoDB" id="9788689at2"/>
<evidence type="ECO:0000256" key="2">
    <source>
        <dbReference type="ARBA" id="ARBA00022801"/>
    </source>
</evidence>
<dbReference type="GO" id="GO:0046872">
    <property type="term" value="F:metal ion binding"/>
    <property type="evidence" value="ECO:0007669"/>
    <property type="project" value="UniProtKB-KW"/>
</dbReference>
<dbReference type="Proteomes" id="UP000036834">
    <property type="component" value="Unassembled WGS sequence"/>
</dbReference>
<dbReference type="SUPFAM" id="SSF52768">
    <property type="entry name" value="Arginase/deacetylase"/>
    <property type="match status" value="1"/>
</dbReference>
<keyword evidence="4 5" id="KW-0464">Manganese</keyword>
<reference evidence="8" key="2">
    <citation type="submission" date="2015-07" db="EMBL/GenBank/DDBJ databases">
        <title>MeaNS - Measles Nucleotide Surveillance Program.</title>
        <authorList>
            <person name="Tran T."/>
            <person name="Druce J."/>
        </authorList>
    </citation>
    <scope>NUCLEOTIDE SEQUENCE</scope>
    <source>
        <strain evidence="8">DSM 9887</strain>
    </source>
</reference>
<organism evidence="8 9">
    <name type="scientific">Brevibacillus reuszeri</name>
    <dbReference type="NCBI Taxonomy" id="54915"/>
    <lineage>
        <taxon>Bacteria</taxon>
        <taxon>Bacillati</taxon>
        <taxon>Bacillota</taxon>
        <taxon>Bacilli</taxon>
        <taxon>Bacillales</taxon>
        <taxon>Paenibacillaceae</taxon>
        <taxon>Brevibacillus</taxon>
    </lineage>
</organism>
<comment type="cofactor">
    <cofactor evidence="5">
        <name>Mn(2+)</name>
        <dbReference type="ChEBI" id="CHEBI:29035"/>
    </cofactor>
    <text evidence="5">Binds 2 manganese ions per subunit.</text>
</comment>
<dbReference type="CDD" id="cd09990">
    <property type="entry name" value="Agmatinase-like"/>
    <property type="match status" value="1"/>
</dbReference>
<name>A0A0K9YIW1_9BACL</name>
<evidence type="ECO:0000256" key="3">
    <source>
        <dbReference type="ARBA" id="ARBA00022808"/>
    </source>
</evidence>
<keyword evidence="10" id="KW-1185">Reference proteome</keyword>
<dbReference type="PIRSF" id="PIRSF036979">
    <property type="entry name" value="Arginase"/>
    <property type="match status" value="1"/>
</dbReference>
<keyword evidence="2" id="KW-0378">Hydrolase</keyword>
<dbReference type="InterPro" id="IPR023696">
    <property type="entry name" value="Ureohydrolase_dom_sf"/>
</dbReference>
<feature type="binding site" evidence="5">
    <location>
        <position position="168"/>
    </location>
    <ligand>
        <name>Mn(2+)</name>
        <dbReference type="ChEBI" id="CHEBI:29035"/>
        <label>1</label>
    </ligand>
</feature>
<dbReference type="PANTHER" id="PTHR11358">
    <property type="entry name" value="ARGINASE/AGMATINASE"/>
    <property type="match status" value="1"/>
</dbReference>
<dbReference type="PATRIC" id="fig|54915.3.peg.505"/>
<dbReference type="Gene3D" id="3.40.800.10">
    <property type="entry name" value="Ureohydrolase domain"/>
    <property type="match status" value="1"/>
</dbReference>
<feature type="binding site" evidence="5">
    <location>
        <position position="139"/>
    </location>
    <ligand>
        <name>Mn(2+)</name>
        <dbReference type="ChEBI" id="CHEBI:29035"/>
        <label>1</label>
    </ligand>
</feature>
<reference evidence="7 10" key="3">
    <citation type="submission" date="2019-06" db="EMBL/GenBank/DDBJ databases">
        <title>Whole genome shotgun sequence of Brevibacillus reuszeri NBRC 15719.</title>
        <authorList>
            <person name="Hosoyama A."/>
            <person name="Uohara A."/>
            <person name="Ohji S."/>
            <person name="Ichikawa N."/>
        </authorList>
    </citation>
    <scope>NUCLEOTIDE SEQUENCE [LARGE SCALE GENOMIC DNA]</scope>
    <source>
        <strain evidence="7 10">NBRC 15719</strain>
    </source>
</reference>
<evidence type="ECO:0000256" key="6">
    <source>
        <dbReference type="PROSITE-ProRule" id="PRU00742"/>
    </source>
</evidence>
<feature type="binding site" evidence="5">
    <location>
        <position position="256"/>
    </location>
    <ligand>
        <name>Mn(2+)</name>
        <dbReference type="ChEBI" id="CHEBI:29035"/>
        <label>1</label>
    </ligand>
</feature>
<dbReference type="Proteomes" id="UP000319578">
    <property type="component" value="Unassembled WGS sequence"/>
</dbReference>
<dbReference type="PRINTS" id="PR00116">
    <property type="entry name" value="ARGINASE"/>
</dbReference>